<evidence type="ECO:0000256" key="6">
    <source>
        <dbReference type="ARBA" id="ARBA00023242"/>
    </source>
</evidence>
<dbReference type="Gene3D" id="3.30.160.60">
    <property type="entry name" value="Classic Zinc Finger"/>
    <property type="match status" value="6"/>
</dbReference>
<evidence type="ECO:0000256" key="3">
    <source>
        <dbReference type="ARBA" id="ARBA00022737"/>
    </source>
</evidence>
<dbReference type="PROSITE" id="PS00028">
    <property type="entry name" value="ZINC_FINGER_C2H2_1"/>
    <property type="match status" value="7"/>
</dbReference>
<proteinExistence type="predicted"/>
<keyword evidence="10" id="KW-1185">Reference proteome</keyword>
<keyword evidence="6" id="KW-0539">Nucleus</keyword>
<evidence type="ECO:0000256" key="2">
    <source>
        <dbReference type="ARBA" id="ARBA00022723"/>
    </source>
</evidence>
<dbReference type="OrthoDB" id="3561125at2759"/>
<dbReference type="GO" id="GO:0005634">
    <property type="term" value="C:nucleus"/>
    <property type="evidence" value="ECO:0007669"/>
    <property type="project" value="UniProtKB-SubCell"/>
</dbReference>
<protein>
    <recommendedName>
        <fullName evidence="8">C2H2-type domain-containing protein</fullName>
    </recommendedName>
</protein>
<dbReference type="GO" id="GO:0008270">
    <property type="term" value="F:zinc ion binding"/>
    <property type="evidence" value="ECO:0007669"/>
    <property type="project" value="UniProtKB-KW"/>
</dbReference>
<feature type="domain" description="C2H2-type" evidence="8">
    <location>
        <begin position="387"/>
        <end position="410"/>
    </location>
</feature>
<keyword evidence="4 7" id="KW-0863">Zinc-finger</keyword>
<dbReference type="SUPFAM" id="SSF57667">
    <property type="entry name" value="beta-beta-alpha zinc fingers"/>
    <property type="match status" value="6"/>
</dbReference>
<evidence type="ECO:0000313" key="9">
    <source>
        <dbReference type="EMBL" id="CAH2014409.1"/>
    </source>
</evidence>
<dbReference type="Proteomes" id="UP001152888">
    <property type="component" value="Unassembled WGS sequence"/>
</dbReference>
<keyword evidence="5" id="KW-0862">Zinc</keyword>
<dbReference type="InterPro" id="IPR013087">
    <property type="entry name" value="Znf_C2H2_type"/>
</dbReference>
<dbReference type="GO" id="GO:0001228">
    <property type="term" value="F:DNA-binding transcription activator activity, RNA polymerase II-specific"/>
    <property type="evidence" value="ECO:0007669"/>
    <property type="project" value="TreeGrafter"/>
</dbReference>
<dbReference type="PANTHER" id="PTHR24376">
    <property type="entry name" value="ZINC FINGER PROTEIN"/>
    <property type="match status" value="1"/>
</dbReference>
<dbReference type="PROSITE" id="PS50157">
    <property type="entry name" value="ZINC_FINGER_C2H2_2"/>
    <property type="match status" value="6"/>
</dbReference>
<feature type="domain" description="C2H2-type" evidence="8">
    <location>
        <begin position="325"/>
        <end position="353"/>
    </location>
</feature>
<feature type="domain" description="C2H2-type" evidence="8">
    <location>
        <begin position="48"/>
        <end position="75"/>
    </location>
</feature>
<dbReference type="InterPro" id="IPR036236">
    <property type="entry name" value="Znf_C2H2_sf"/>
</dbReference>
<evidence type="ECO:0000256" key="1">
    <source>
        <dbReference type="ARBA" id="ARBA00004123"/>
    </source>
</evidence>
<dbReference type="GO" id="GO:0000978">
    <property type="term" value="F:RNA polymerase II cis-regulatory region sequence-specific DNA binding"/>
    <property type="evidence" value="ECO:0007669"/>
    <property type="project" value="TreeGrafter"/>
</dbReference>
<dbReference type="AlphaFoldDB" id="A0A9P0MKS3"/>
<evidence type="ECO:0000313" key="10">
    <source>
        <dbReference type="Proteomes" id="UP001152888"/>
    </source>
</evidence>
<sequence>MIRHTAAKDPELHVCKHCNMSAKHMDSLFDHILRKHPDCSEAISRKIYECEHCAFKITKRSKFIRHMAKHNNRKPCECINCDASFKTKLYLDDHILKKHPEFAESVSYKVHECIHCEYRTIHARDLDRHMMHHTGTTKFTCEKCHALFTSKQWFHNHILQKHPELIASVSSKIHDCTHCAYKTTNARSLATHLMKHTGVKLSCTNCDALFTTQLGLDNHILQKHLKFTASIFSKTHECKQCEFKTPYLPQLSKHMIKHTRVKLTCTKCDASFTTKQRLDNHILQKHPELTGSVSRKIHECTYCKYKTTFESELAGHILKHTGTKLTCTKCDRSFTDKRSLDNHILQKHPESTASLSRKIHECTHCEYKTMYAYYLNRHIMKHTGAKFKCTRCDASFTSTRSLDDHIIQKHPEFIDSVSRKIHECKYCEYKTTQNYRFKNHSRKHIVALE</sequence>
<evidence type="ECO:0000256" key="4">
    <source>
        <dbReference type="ARBA" id="ARBA00022771"/>
    </source>
</evidence>
<evidence type="ECO:0000256" key="5">
    <source>
        <dbReference type="ARBA" id="ARBA00022833"/>
    </source>
</evidence>
<reference evidence="9" key="1">
    <citation type="submission" date="2022-03" db="EMBL/GenBank/DDBJ databases">
        <authorList>
            <person name="Sayadi A."/>
        </authorList>
    </citation>
    <scope>NUCLEOTIDE SEQUENCE</scope>
</reference>
<feature type="domain" description="C2H2-type" evidence="8">
    <location>
        <begin position="360"/>
        <end position="387"/>
    </location>
</feature>
<evidence type="ECO:0000256" key="7">
    <source>
        <dbReference type="PROSITE-ProRule" id="PRU00042"/>
    </source>
</evidence>
<organism evidence="9 10">
    <name type="scientific">Acanthoscelides obtectus</name>
    <name type="common">Bean weevil</name>
    <name type="synonym">Bruchus obtectus</name>
    <dbReference type="NCBI Taxonomy" id="200917"/>
    <lineage>
        <taxon>Eukaryota</taxon>
        <taxon>Metazoa</taxon>
        <taxon>Ecdysozoa</taxon>
        <taxon>Arthropoda</taxon>
        <taxon>Hexapoda</taxon>
        <taxon>Insecta</taxon>
        <taxon>Pterygota</taxon>
        <taxon>Neoptera</taxon>
        <taxon>Endopterygota</taxon>
        <taxon>Coleoptera</taxon>
        <taxon>Polyphaga</taxon>
        <taxon>Cucujiformia</taxon>
        <taxon>Chrysomeloidea</taxon>
        <taxon>Chrysomelidae</taxon>
        <taxon>Bruchinae</taxon>
        <taxon>Bruchini</taxon>
        <taxon>Acanthoscelides</taxon>
    </lineage>
</organism>
<name>A0A9P0MKS3_ACAOB</name>
<dbReference type="EMBL" id="CAKOFQ010008491">
    <property type="protein sequence ID" value="CAH2014409.1"/>
    <property type="molecule type" value="Genomic_DNA"/>
</dbReference>
<dbReference type="Pfam" id="PF00096">
    <property type="entry name" value="zf-C2H2"/>
    <property type="match status" value="1"/>
</dbReference>
<comment type="caution">
    <text evidence="9">The sequence shown here is derived from an EMBL/GenBank/DDBJ whole genome shotgun (WGS) entry which is preliminary data.</text>
</comment>
<gene>
    <name evidence="9" type="ORF">ACAOBT_LOCUS34102</name>
</gene>
<dbReference type="PANTHER" id="PTHR24376:SF216">
    <property type="entry name" value="ZINC FINGER PROTEIN 420-LIKE"/>
    <property type="match status" value="1"/>
</dbReference>
<feature type="domain" description="C2H2-type" evidence="8">
    <location>
        <begin position="174"/>
        <end position="201"/>
    </location>
</feature>
<dbReference type="SMART" id="SM00355">
    <property type="entry name" value="ZnF_C2H2"/>
    <property type="match status" value="14"/>
</dbReference>
<evidence type="ECO:0000259" key="8">
    <source>
        <dbReference type="PROSITE" id="PS50157"/>
    </source>
</evidence>
<keyword evidence="3" id="KW-0677">Repeat</keyword>
<comment type="subcellular location">
    <subcellularLocation>
        <location evidence="1">Nucleus</location>
    </subcellularLocation>
</comment>
<accession>A0A9P0MKS3</accession>
<keyword evidence="2" id="KW-0479">Metal-binding</keyword>
<feature type="domain" description="C2H2-type" evidence="8">
    <location>
        <begin position="298"/>
        <end position="325"/>
    </location>
</feature>